<gene>
    <name evidence="7" type="primary">dfx_1</name>
    <name evidence="7" type="ORF">DSM106044_01103</name>
</gene>
<keyword evidence="7" id="KW-0560">Oxidoreductase</keyword>
<dbReference type="Proteomes" id="UP000306509">
    <property type="component" value="Unassembled WGS sequence"/>
</dbReference>
<dbReference type="RefSeq" id="WP_027294511.1">
    <property type="nucleotide sequence ID" value="NZ_JBHTNY010000040.1"/>
</dbReference>
<name>A0A4U8QMR0_9FIRM</name>
<dbReference type="PANTHER" id="PTHR36541:SF1">
    <property type="entry name" value="SUPEROXIDE REDUCTASE-RELATED"/>
    <property type="match status" value="1"/>
</dbReference>
<dbReference type="InterPro" id="IPR036073">
    <property type="entry name" value="Desulfoferrodoxin_Fe-bd_dom_sf"/>
</dbReference>
<evidence type="ECO:0000313" key="7">
    <source>
        <dbReference type="EMBL" id="TLD02066.1"/>
    </source>
</evidence>
<dbReference type="STRING" id="180332.GCA_000797495_00534"/>
<dbReference type="EC" id="1.15.1.2" evidence="7"/>
<keyword evidence="8" id="KW-1185">Reference proteome</keyword>
<evidence type="ECO:0000256" key="3">
    <source>
        <dbReference type="ARBA" id="ARBA00022723"/>
    </source>
</evidence>
<evidence type="ECO:0000256" key="1">
    <source>
        <dbReference type="ARBA" id="ARBA00005941"/>
    </source>
</evidence>
<feature type="domain" description="Desulfoferrodoxin ferrous iron-binding" evidence="6">
    <location>
        <begin position="43"/>
        <end position="126"/>
    </location>
</feature>
<protein>
    <submittedName>
        <fullName evidence="7">Desulfoferrodoxin</fullName>
        <ecNumber evidence="7">1.15.1.2</ecNumber>
    </submittedName>
</protein>
<keyword evidence="5" id="KW-0408">Iron</keyword>
<keyword evidence="4" id="KW-0249">Electron transport</keyword>
<dbReference type="Pfam" id="PF01880">
    <property type="entry name" value="Desulfoferrodox"/>
    <property type="match status" value="1"/>
</dbReference>
<dbReference type="EMBL" id="QGQD01000023">
    <property type="protein sequence ID" value="TLD02066.1"/>
    <property type="molecule type" value="Genomic_DNA"/>
</dbReference>
<evidence type="ECO:0000256" key="4">
    <source>
        <dbReference type="ARBA" id="ARBA00022982"/>
    </source>
</evidence>
<dbReference type="PANTHER" id="PTHR36541">
    <property type="entry name" value="SUPEROXIDE REDUCTASE-RELATED"/>
    <property type="match status" value="1"/>
</dbReference>
<dbReference type="InterPro" id="IPR002742">
    <property type="entry name" value="Desulfoferrodoxin_Fe-bd_dom"/>
</dbReference>
<comment type="similarity">
    <text evidence="1">Belongs to the desulfoferrodoxin family.</text>
</comment>
<dbReference type="AlphaFoldDB" id="A0A4U8QMR0"/>
<accession>A0A4U8QMR0</accession>
<dbReference type="GO" id="GO:0005506">
    <property type="term" value="F:iron ion binding"/>
    <property type="evidence" value="ECO:0007669"/>
    <property type="project" value="InterPro"/>
</dbReference>
<comment type="caution">
    <text evidence="7">The sequence shown here is derived from an EMBL/GenBank/DDBJ whole genome shotgun (WGS) entry which is preliminary data.</text>
</comment>
<evidence type="ECO:0000259" key="6">
    <source>
        <dbReference type="Pfam" id="PF01880"/>
    </source>
</evidence>
<dbReference type="Gene3D" id="2.60.40.730">
    <property type="entry name" value="SOR catalytic domain"/>
    <property type="match status" value="1"/>
</dbReference>
<evidence type="ECO:0000313" key="8">
    <source>
        <dbReference type="Proteomes" id="UP000306509"/>
    </source>
</evidence>
<keyword evidence="2" id="KW-0813">Transport</keyword>
<dbReference type="GO" id="GO:0050605">
    <property type="term" value="F:superoxide reductase activity"/>
    <property type="evidence" value="ECO:0007669"/>
    <property type="project" value="UniProtKB-EC"/>
</dbReference>
<dbReference type="InterPro" id="IPR051233">
    <property type="entry name" value="Desulfoferrodoxin_SOR"/>
</dbReference>
<evidence type="ECO:0000256" key="5">
    <source>
        <dbReference type="ARBA" id="ARBA00023004"/>
    </source>
</evidence>
<organism evidence="7 8">
    <name type="scientific">Robinsoniella peoriensis</name>
    <dbReference type="NCBI Taxonomy" id="180332"/>
    <lineage>
        <taxon>Bacteria</taxon>
        <taxon>Bacillati</taxon>
        <taxon>Bacillota</taxon>
        <taxon>Clostridia</taxon>
        <taxon>Lachnospirales</taxon>
        <taxon>Lachnospiraceae</taxon>
        <taxon>Robinsoniella</taxon>
    </lineage>
</organism>
<evidence type="ECO:0000256" key="2">
    <source>
        <dbReference type="ARBA" id="ARBA00022448"/>
    </source>
</evidence>
<sequence length="128" mass="14277">MHLEPKFIIDRENHLVLEVISPGNPTASCTCQDFTELKPNTSEGASEKHLPIIEISGNQVTVKVGSIYHPMTEEHSIAWVYLQTKMGCQRINLCPTCEPVANFVLTDGDEAIAAYAYCNLHGFWKTEV</sequence>
<reference evidence="7 8" key="1">
    <citation type="journal article" date="2019" name="Anaerobe">
        <title>Detection of Robinsoniella peoriensis in multiple bone samples of a trauma patient.</title>
        <authorList>
            <person name="Schrottner P."/>
            <person name="Hartwich K."/>
            <person name="Bunk B."/>
            <person name="Schober I."/>
            <person name="Helbig S."/>
            <person name="Rudolph W.W."/>
            <person name="Gunzer F."/>
        </authorList>
    </citation>
    <scope>NUCLEOTIDE SEQUENCE [LARGE SCALE GENOMIC DNA]</scope>
    <source>
        <strain evidence="7 8">DSM 106044</strain>
    </source>
</reference>
<proteinExistence type="inferred from homology"/>
<keyword evidence="3" id="KW-0479">Metal-binding</keyword>
<dbReference type="SUPFAM" id="SSF49367">
    <property type="entry name" value="Superoxide reductase-like"/>
    <property type="match status" value="1"/>
</dbReference>